<dbReference type="Proteomes" id="UP000007073">
    <property type="component" value="Chromosome"/>
</dbReference>
<keyword evidence="6 8" id="KW-0807">Transducer</keyword>
<organism evidence="12 13">
    <name type="scientific">Geobacter metallireducens (strain ATCC 53774 / DSM 7210 / GS-15)</name>
    <dbReference type="NCBI Taxonomy" id="269799"/>
    <lineage>
        <taxon>Bacteria</taxon>
        <taxon>Pseudomonadati</taxon>
        <taxon>Thermodesulfobacteriota</taxon>
        <taxon>Desulfuromonadia</taxon>
        <taxon>Geobacterales</taxon>
        <taxon>Geobacteraceae</taxon>
        <taxon>Geobacter</taxon>
    </lineage>
</organism>
<dbReference type="CDD" id="cd06225">
    <property type="entry name" value="HAMP"/>
    <property type="match status" value="1"/>
</dbReference>
<dbReference type="InterPro" id="IPR004090">
    <property type="entry name" value="Chemotax_Me-accpt_rcpt"/>
</dbReference>
<dbReference type="SMART" id="SM01049">
    <property type="entry name" value="Cache_2"/>
    <property type="match status" value="1"/>
</dbReference>
<protein>
    <submittedName>
        <fullName evidence="12">Methyl-accepting chemotaxis sensory transducer, class 40H, Cache_2 domain-containing</fullName>
    </submittedName>
</protein>
<feature type="domain" description="Methyl-accepting transducer" evidence="10">
    <location>
        <begin position="298"/>
        <end position="534"/>
    </location>
</feature>
<dbReference type="SMART" id="SM00283">
    <property type="entry name" value="MA"/>
    <property type="match status" value="1"/>
</dbReference>
<evidence type="ECO:0000256" key="1">
    <source>
        <dbReference type="ARBA" id="ARBA00004651"/>
    </source>
</evidence>
<dbReference type="SMART" id="SM00304">
    <property type="entry name" value="HAMP"/>
    <property type="match status" value="1"/>
</dbReference>
<dbReference type="PANTHER" id="PTHR32089">
    <property type="entry name" value="METHYL-ACCEPTING CHEMOTAXIS PROTEIN MCPB"/>
    <property type="match status" value="1"/>
</dbReference>
<keyword evidence="4 9" id="KW-1133">Transmembrane helix</keyword>
<reference evidence="12 13" key="1">
    <citation type="submission" date="2005-10" db="EMBL/GenBank/DDBJ databases">
        <title>Complete sequence of Geobacter metallireducens GS-15.</title>
        <authorList>
            <consortium name="US DOE Joint Genome Institute"/>
            <person name="Copeland A."/>
            <person name="Lucas S."/>
            <person name="Lapidus A."/>
            <person name="Barry K."/>
            <person name="Detter J.C."/>
            <person name="Glavina T."/>
            <person name="Hammon N."/>
            <person name="Israni S."/>
            <person name="Pitluck S."/>
            <person name="Di Bartolo G."/>
            <person name="Chain P."/>
            <person name="Schmutz J."/>
            <person name="Larimer F."/>
            <person name="Land M."/>
            <person name="Kyrpides N."/>
            <person name="Ivanova N."/>
            <person name="Richardson P."/>
        </authorList>
    </citation>
    <scope>NUCLEOTIDE SEQUENCE [LARGE SCALE GENOMIC DNA]</scope>
    <source>
        <strain evidence="13">ATCC 53774 / DSM 7210 / GS-15</strain>
    </source>
</reference>
<evidence type="ECO:0000259" key="11">
    <source>
        <dbReference type="PROSITE" id="PS50885"/>
    </source>
</evidence>
<dbReference type="GO" id="GO:0005886">
    <property type="term" value="C:plasma membrane"/>
    <property type="evidence" value="ECO:0007669"/>
    <property type="project" value="UniProtKB-SubCell"/>
</dbReference>
<dbReference type="KEGG" id="gme:Gmet_2825"/>
<evidence type="ECO:0000256" key="7">
    <source>
        <dbReference type="ARBA" id="ARBA00029447"/>
    </source>
</evidence>
<dbReference type="InterPro" id="IPR004010">
    <property type="entry name" value="Double_Cache_2"/>
</dbReference>
<evidence type="ECO:0000256" key="3">
    <source>
        <dbReference type="ARBA" id="ARBA00022692"/>
    </source>
</evidence>
<feature type="transmembrane region" description="Helical" evidence="9">
    <location>
        <begin position="15"/>
        <end position="35"/>
    </location>
</feature>
<dbReference type="GO" id="GO:0006935">
    <property type="term" value="P:chemotaxis"/>
    <property type="evidence" value="ECO:0007669"/>
    <property type="project" value="InterPro"/>
</dbReference>
<dbReference type="Gene3D" id="1.10.287.950">
    <property type="entry name" value="Methyl-accepting chemotaxis protein"/>
    <property type="match status" value="1"/>
</dbReference>
<evidence type="ECO:0000256" key="2">
    <source>
        <dbReference type="ARBA" id="ARBA00022475"/>
    </source>
</evidence>
<evidence type="ECO:0000313" key="12">
    <source>
        <dbReference type="EMBL" id="ABB33043.1"/>
    </source>
</evidence>
<name>Q39RT1_GEOMG</name>
<evidence type="ECO:0000256" key="8">
    <source>
        <dbReference type="PROSITE-ProRule" id="PRU00284"/>
    </source>
</evidence>
<feature type="domain" description="HAMP" evidence="11">
    <location>
        <begin position="239"/>
        <end position="293"/>
    </location>
</feature>
<comment type="similarity">
    <text evidence="7">Belongs to the methyl-accepting chemotaxis (MCP) protein family.</text>
</comment>
<feature type="transmembrane region" description="Helical" evidence="9">
    <location>
        <begin position="217"/>
        <end position="237"/>
    </location>
</feature>
<dbReference type="eggNOG" id="COG0840">
    <property type="taxonomic scope" value="Bacteria"/>
</dbReference>
<keyword evidence="3 9" id="KW-0812">Transmembrane</keyword>
<dbReference type="InterPro" id="IPR003660">
    <property type="entry name" value="HAMP_dom"/>
</dbReference>
<dbReference type="InterPro" id="IPR033480">
    <property type="entry name" value="sCache_2"/>
</dbReference>
<dbReference type="SUPFAM" id="SSF58104">
    <property type="entry name" value="Methyl-accepting chemotaxis protein (MCP) signaling domain"/>
    <property type="match status" value="1"/>
</dbReference>
<accession>Q39RT1</accession>
<dbReference type="Pfam" id="PF08269">
    <property type="entry name" value="dCache_2"/>
    <property type="match status" value="1"/>
</dbReference>
<keyword evidence="2" id="KW-1003">Cell membrane</keyword>
<dbReference type="GO" id="GO:0004888">
    <property type="term" value="F:transmembrane signaling receptor activity"/>
    <property type="evidence" value="ECO:0007669"/>
    <property type="project" value="InterPro"/>
</dbReference>
<dbReference type="HOGENOM" id="CLU_000445_107_21_7"/>
<dbReference type="FunFam" id="1.10.287.950:FF:000001">
    <property type="entry name" value="Methyl-accepting chemotaxis sensory transducer"/>
    <property type="match status" value="1"/>
</dbReference>
<dbReference type="CDD" id="cd11386">
    <property type="entry name" value="MCP_signal"/>
    <property type="match status" value="1"/>
</dbReference>
<dbReference type="PRINTS" id="PR00260">
    <property type="entry name" value="CHEMTRNSDUCR"/>
</dbReference>
<dbReference type="PANTHER" id="PTHR32089:SF112">
    <property type="entry name" value="LYSOZYME-LIKE PROTEIN-RELATED"/>
    <property type="match status" value="1"/>
</dbReference>
<dbReference type="AlphaFoldDB" id="Q39RT1"/>
<evidence type="ECO:0000256" key="5">
    <source>
        <dbReference type="ARBA" id="ARBA00023136"/>
    </source>
</evidence>
<keyword evidence="5 9" id="KW-0472">Membrane</keyword>
<dbReference type="PROSITE" id="PS50111">
    <property type="entry name" value="CHEMOTAXIS_TRANSDUC_2"/>
    <property type="match status" value="1"/>
</dbReference>
<evidence type="ECO:0000256" key="4">
    <source>
        <dbReference type="ARBA" id="ARBA00022989"/>
    </source>
</evidence>
<dbReference type="InterPro" id="IPR004089">
    <property type="entry name" value="MCPsignal_dom"/>
</dbReference>
<evidence type="ECO:0000256" key="6">
    <source>
        <dbReference type="ARBA" id="ARBA00023224"/>
    </source>
</evidence>
<dbReference type="STRING" id="269799.Gmet_2825"/>
<evidence type="ECO:0000313" key="13">
    <source>
        <dbReference type="Proteomes" id="UP000007073"/>
    </source>
</evidence>
<dbReference type="GO" id="GO:0007165">
    <property type="term" value="P:signal transduction"/>
    <property type="evidence" value="ECO:0007669"/>
    <property type="project" value="UniProtKB-KW"/>
</dbReference>
<dbReference type="Pfam" id="PF00672">
    <property type="entry name" value="HAMP"/>
    <property type="match status" value="1"/>
</dbReference>
<dbReference type="Gene3D" id="3.30.450.20">
    <property type="entry name" value="PAS domain"/>
    <property type="match status" value="1"/>
</dbReference>
<dbReference type="PROSITE" id="PS50885">
    <property type="entry name" value="HAMP"/>
    <property type="match status" value="1"/>
</dbReference>
<keyword evidence="13" id="KW-1185">Reference proteome</keyword>
<reference evidence="12 13" key="2">
    <citation type="journal article" date="2009" name="BMC Microbiol.">
        <title>The genome sequence of Geobacter metallireducens: features of metabolism, physiology and regulation common and dissimilar to Geobacter sulfurreducens.</title>
        <authorList>
            <person name="Aklujkar M."/>
            <person name="Krushkal J."/>
            <person name="DiBartolo G."/>
            <person name="Lapidus A."/>
            <person name="Land M.L."/>
            <person name="Lovley D.R."/>
        </authorList>
    </citation>
    <scope>NUCLEOTIDE SEQUENCE [LARGE SCALE GENOMIC DNA]</scope>
    <source>
        <strain evidence="13">ATCC 53774 / DSM 7210 / GS-15</strain>
    </source>
</reference>
<gene>
    <name evidence="12" type="primary">mcp40H-11</name>
    <name evidence="12" type="ordered locus">Gmet_2825</name>
</gene>
<dbReference type="EMBL" id="CP000148">
    <property type="protein sequence ID" value="ABB33043.1"/>
    <property type="molecule type" value="Genomic_DNA"/>
</dbReference>
<evidence type="ECO:0000259" key="10">
    <source>
        <dbReference type="PROSITE" id="PS50111"/>
    </source>
</evidence>
<evidence type="ECO:0000256" key="9">
    <source>
        <dbReference type="SAM" id="Phobius"/>
    </source>
</evidence>
<proteinExistence type="inferred from homology"/>
<dbReference type="Pfam" id="PF00015">
    <property type="entry name" value="MCPsignal"/>
    <property type="match status" value="1"/>
</dbReference>
<comment type="subcellular location">
    <subcellularLocation>
        <location evidence="1">Cell membrane</location>
        <topology evidence="1">Multi-pass membrane protein</topology>
    </subcellularLocation>
</comment>
<sequence length="570" mass="62217">MRVTRYKNWKIRNKIMFITVLSVILMLGGLFSFLLPKLETKITTEKRDATRHVVETAMAVLEVENELVKSGKEPLAEAQLKAANILSKMRYEKKEYLWINDLGNPPKMIMHPTLSALDGKVLNDPKFNKATGMIEGTDGKEIPLDGKNLFVAFAEVVQKAGHGFVNYEWNKPKEGGGTTSELYPKLSYVKKFEPWGWVVGSGIYIDDVEKDISKVRWMFLALNGLMALISLLLAYFVSRGVTRTLGYVDTNLDDMSKGGGDLTRRLAVEREDETGSLARSFNRFLDNMKEIVQRINQNAVDVASSADHLNETAGHIASGTERASTQSTSVAISCEEMAATSSEIAHNCIRTVEIANRATQTAQDGSLVVSHAVSSIQRIAHKVQESAKTVESLGVRSEQIGNIVGTIEDIADQTNLLALNAAIEAARAGEQGRGFAVVADEVRALAERTTKATREICEMIKSIQQETKFAVAAMEEGVQEVEKGTAEAGRSGEALEEILAQVAELTSQINQIATAAEQQSATTNEISKSMYEITAVISDASGSSQNTANAASQLAGMADELKRIVAQFRM</sequence>